<evidence type="ECO:0000256" key="9">
    <source>
        <dbReference type="PIRSR" id="PIRSR004682-3"/>
    </source>
</evidence>
<dbReference type="Pfam" id="PF13242">
    <property type="entry name" value="Hydrolase_like"/>
    <property type="match status" value="1"/>
</dbReference>
<keyword evidence="2 7" id="KW-0963">Cytoplasm</keyword>
<dbReference type="RefSeq" id="WP_061950238.1">
    <property type="nucleotide sequence ID" value="NZ_LTAO01000039.1"/>
</dbReference>
<evidence type="ECO:0000256" key="1">
    <source>
        <dbReference type="ARBA" id="ARBA00004496"/>
    </source>
</evidence>
<comment type="caution">
    <text evidence="11">The sequence shown here is derived from an EMBL/GenBank/DDBJ whole genome shotgun (WGS) entry which is preliminary data.</text>
</comment>
<organism evidence="11 12">
    <name type="scientific">Alkalihalobacillus trypoxylicola</name>
    <dbReference type="NCBI Taxonomy" id="519424"/>
    <lineage>
        <taxon>Bacteria</taxon>
        <taxon>Bacillati</taxon>
        <taxon>Bacillota</taxon>
        <taxon>Bacilli</taxon>
        <taxon>Bacillales</taxon>
        <taxon>Bacillaceae</taxon>
        <taxon>Alkalihalobacillus</taxon>
    </lineage>
</organism>
<feature type="binding site" evidence="10">
    <location>
        <position position="83"/>
    </location>
    <ligand>
        <name>Zn(2+)</name>
        <dbReference type="ChEBI" id="CHEBI:29105"/>
    </ligand>
</feature>
<dbReference type="EC" id="3.1.3.-" evidence="7"/>
<comment type="cofactor">
    <cofactor evidence="10">
        <name>Zn(2+)</name>
        <dbReference type="ChEBI" id="CHEBI:29105"/>
    </cofactor>
</comment>
<dbReference type="GO" id="GO:0005737">
    <property type="term" value="C:cytoplasm"/>
    <property type="evidence" value="ECO:0007669"/>
    <property type="project" value="UniProtKB-SubCell"/>
</dbReference>
<dbReference type="EMBL" id="LTAO01000039">
    <property type="protein sequence ID" value="KYG26062.1"/>
    <property type="molecule type" value="Genomic_DNA"/>
</dbReference>
<feature type="binding site" evidence="10">
    <location>
        <position position="93"/>
    </location>
    <ligand>
        <name>Zn(2+)</name>
        <dbReference type="ChEBI" id="CHEBI:29105"/>
    </ligand>
</feature>
<evidence type="ECO:0000313" key="11">
    <source>
        <dbReference type="EMBL" id="KYG26062.1"/>
    </source>
</evidence>
<evidence type="ECO:0000256" key="2">
    <source>
        <dbReference type="ARBA" id="ARBA00022490"/>
    </source>
</evidence>
<dbReference type="InterPro" id="IPR036412">
    <property type="entry name" value="HAD-like_sf"/>
</dbReference>
<evidence type="ECO:0000256" key="7">
    <source>
        <dbReference type="PIRNR" id="PIRNR004682"/>
    </source>
</evidence>
<gene>
    <name evidence="11" type="ORF">AZF04_13330</name>
</gene>
<dbReference type="InterPro" id="IPR023214">
    <property type="entry name" value="HAD_sf"/>
</dbReference>
<feature type="active site" description="Proton donor" evidence="8">
    <location>
        <position position="14"/>
    </location>
</feature>
<dbReference type="NCBIfam" id="TIGR01656">
    <property type="entry name" value="Histidinol-ppas"/>
    <property type="match status" value="1"/>
</dbReference>
<dbReference type="GO" id="GO:0046872">
    <property type="term" value="F:metal ion binding"/>
    <property type="evidence" value="ECO:0007669"/>
    <property type="project" value="UniProtKB-KW"/>
</dbReference>
<dbReference type="InterPro" id="IPR006543">
    <property type="entry name" value="Histidinol-phos"/>
</dbReference>
<feature type="binding site" evidence="10">
    <location>
        <position position="85"/>
    </location>
    <ligand>
        <name>Zn(2+)</name>
        <dbReference type="ChEBI" id="CHEBI:29105"/>
    </ligand>
</feature>
<keyword evidence="10" id="KW-0460">Magnesium</keyword>
<comment type="cofactor">
    <cofactor evidence="10">
        <name>Mg(2+)</name>
        <dbReference type="ChEBI" id="CHEBI:18420"/>
    </cofactor>
</comment>
<keyword evidence="5 7" id="KW-0119">Carbohydrate metabolism</keyword>
<feature type="binding site" evidence="10">
    <location>
        <position position="14"/>
    </location>
    <ligand>
        <name>Mg(2+)</name>
        <dbReference type="ChEBI" id="CHEBI:18420"/>
    </ligand>
</feature>
<feature type="site" description="Stabilizes the phosphoryl group" evidence="9">
    <location>
        <position position="53"/>
    </location>
</feature>
<dbReference type="InterPro" id="IPR006549">
    <property type="entry name" value="HAD-SF_hydro_IIIA"/>
</dbReference>
<dbReference type="STRING" id="519424.AZF04_13330"/>
<dbReference type="Gene3D" id="3.40.50.1000">
    <property type="entry name" value="HAD superfamily/HAD-like"/>
    <property type="match status" value="1"/>
</dbReference>
<evidence type="ECO:0000256" key="6">
    <source>
        <dbReference type="ARBA" id="ARBA00031828"/>
    </source>
</evidence>
<keyword evidence="3 10" id="KW-0479">Metal-binding</keyword>
<feature type="binding site" evidence="10">
    <location>
        <position position="118"/>
    </location>
    <ligand>
        <name>Mg(2+)</name>
        <dbReference type="ChEBI" id="CHEBI:18420"/>
    </ligand>
</feature>
<evidence type="ECO:0000256" key="4">
    <source>
        <dbReference type="ARBA" id="ARBA00022801"/>
    </source>
</evidence>
<dbReference type="GO" id="GO:0016791">
    <property type="term" value="F:phosphatase activity"/>
    <property type="evidence" value="ECO:0007669"/>
    <property type="project" value="InterPro"/>
</dbReference>
<dbReference type="NCBIfam" id="TIGR01662">
    <property type="entry name" value="HAD-SF-IIIA"/>
    <property type="match status" value="1"/>
</dbReference>
<dbReference type="PANTHER" id="PTHR42891">
    <property type="entry name" value="D-GLYCERO-BETA-D-MANNO-HEPTOSE-1,7-BISPHOSPHATE 7-PHOSPHATASE"/>
    <property type="match status" value="1"/>
</dbReference>
<dbReference type="AlphaFoldDB" id="A0A162CQW2"/>
<sequence>MINVQIEAIFIDRDGTIGGNEQVTYPRDFKLFPYVLNSIATLKKSGVLLFAFTNQPGISKGEVRLKSFEEELTGFGFDNIYLCPHQHFENCLCRKPSMLKMAAKEYQLDLKNCVVIGDRWTDLIAADEVGCFKILVKTGNGEEAYKKYHQKQFFGRWNQVHPDLVANDFNEAVNWLLSQK</sequence>
<accession>A0A162CQW2</accession>
<dbReference type="OrthoDB" id="9801899at2"/>
<feature type="binding site" evidence="10">
    <location>
        <position position="12"/>
    </location>
    <ligand>
        <name>Mg(2+)</name>
        <dbReference type="ChEBI" id="CHEBI:18420"/>
    </ligand>
</feature>
<dbReference type="PIRSF" id="PIRSF004682">
    <property type="entry name" value="GmhB"/>
    <property type="match status" value="1"/>
</dbReference>
<evidence type="ECO:0000256" key="8">
    <source>
        <dbReference type="PIRSR" id="PIRSR004682-1"/>
    </source>
</evidence>
<feature type="site" description="Contributes to substrate recognition" evidence="9">
    <location>
        <position position="94"/>
    </location>
</feature>
<dbReference type="GO" id="GO:0005975">
    <property type="term" value="P:carbohydrate metabolic process"/>
    <property type="evidence" value="ECO:0007669"/>
    <property type="project" value="InterPro"/>
</dbReference>
<evidence type="ECO:0000256" key="10">
    <source>
        <dbReference type="PIRSR" id="PIRSR004682-4"/>
    </source>
</evidence>
<comment type="similarity">
    <text evidence="7">Belongs to the gmhB family.</text>
</comment>
<feature type="binding site" evidence="10">
    <location>
        <position position="91"/>
    </location>
    <ligand>
        <name>Zn(2+)</name>
        <dbReference type="ChEBI" id="CHEBI:29105"/>
    </ligand>
</feature>
<dbReference type="SUPFAM" id="SSF56784">
    <property type="entry name" value="HAD-like"/>
    <property type="match status" value="1"/>
</dbReference>
<keyword evidence="10" id="KW-0862">Zinc</keyword>
<evidence type="ECO:0000256" key="3">
    <source>
        <dbReference type="ARBA" id="ARBA00022723"/>
    </source>
</evidence>
<dbReference type="InterPro" id="IPR004446">
    <property type="entry name" value="Heptose_bisP_phosphatase"/>
</dbReference>
<dbReference type="PANTHER" id="PTHR42891:SF1">
    <property type="entry name" value="D-GLYCERO-BETA-D-MANNO-HEPTOSE-1,7-BISPHOSPHATE 7-PHOSPHATASE"/>
    <property type="match status" value="1"/>
</dbReference>
<dbReference type="NCBIfam" id="NF005264">
    <property type="entry name" value="PRK06769.1"/>
    <property type="match status" value="1"/>
</dbReference>
<evidence type="ECO:0000313" key="12">
    <source>
        <dbReference type="Proteomes" id="UP000075806"/>
    </source>
</evidence>
<proteinExistence type="inferred from homology"/>
<keyword evidence="12" id="KW-1185">Reference proteome</keyword>
<comment type="subcellular location">
    <subcellularLocation>
        <location evidence="1 7">Cytoplasm</location>
    </subcellularLocation>
</comment>
<reference evidence="11" key="1">
    <citation type="submission" date="2016-02" db="EMBL/GenBank/DDBJ databases">
        <title>Genome sequence of Bacillus trypoxylicola KCTC 13244(T).</title>
        <authorList>
            <person name="Jeong H."/>
            <person name="Park S.-H."/>
            <person name="Choi S.-K."/>
        </authorList>
    </citation>
    <scope>NUCLEOTIDE SEQUENCE [LARGE SCALE GENOMIC DNA]</scope>
    <source>
        <strain evidence="11">KCTC 13244</strain>
    </source>
</reference>
<evidence type="ECO:0000256" key="5">
    <source>
        <dbReference type="ARBA" id="ARBA00023277"/>
    </source>
</evidence>
<keyword evidence="4 7" id="KW-0378">Hydrolase</keyword>
<dbReference type="Proteomes" id="UP000075806">
    <property type="component" value="Unassembled WGS sequence"/>
</dbReference>
<feature type="site" description="Stabilizes the phosphoryl group" evidence="9">
    <location>
        <position position="95"/>
    </location>
</feature>
<name>A0A162CQW2_9BACI</name>
<protein>
    <recommendedName>
        <fullName evidence="6 7">D,D-heptose 1,7-bisphosphate phosphatase</fullName>
        <ecNumber evidence="7">3.1.3.-</ecNumber>
    </recommendedName>
</protein>
<feature type="active site" description="Nucleophile" evidence="8">
    <location>
        <position position="12"/>
    </location>
</feature>